<dbReference type="PRINTS" id="PR00162">
    <property type="entry name" value="RIESKE"/>
</dbReference>
<dbReference type="InterPro" id="IPR014349">
    <property type="entry name" value="Rieske_Fe-S_prot"/>
</dbReference>
<keyword evidence="7" id="KW-1015">Disulfide bond</keyword>
<dbReference type="InterPro" id="IPR005805">
    <property type="entry name" value="Rieske_Fe-S_prot_C"/>
</dbReference>
<name>A0ABV8HJI6_9ACTN</name>
<proteinExistence type="predicted"/>
<dbReference type="InterPro" id="IPR017941">
    <property type="entry name" value="Rieske_2Fe-2S"/>
</dbReference>
<comment type="caution">
    <text evidence="11">The sequence shown here is derived from an EMBL/GenBank/DDBJ whole genome shotgun (WGS) entry which is preliminary data.</text>
</comment>
<keyword evidence="6" id="KW-0411">Iron-sulfur</keyword>
<dbReference type="Proteomes" id="UP001595765">
    <property type="component" value="Unassembled WGS sequence"/>
</dbReference>
<dbReference type="CDD" id="cd03467">
    <property type="entry name" value="Rieske"/>
    <property type="match status" value="1"/>
</dbReference>
<dbReference type="Gene3D" id="2.102.10.10">
    <property type="entry name" value="Rieske [2Fe-2S] iron-sulphur domain"/>
    <property type="match status" value="1"/>
</dbReference>
<evidence type="ECO:0000256" key="2">
    <source>
        <dbReference type="ARBA" id="ARBA00015816"/>
    </source>
</evidence>
<evidence type="ECO:0000259" key="10">
    <source>
        <dbReference type="PROSITE" id="PS51296"/>
    </source>
</evidence>
<feature type="domain" description="Rieske" evidence="10">
    <location>
        <begin position="29"/>
        <end position="121"/>
    </location>
</feature>
<evidence type="ECO:0000256" key="7">
    <source>
        <dbReference type="ARBA" id="ARBA00023157"/>
    </source>
</evidence>
<evidence type="ECO:0000256" key="8">
    <source>
        <dbReference type="ARBA" id="ARBA00029586"/>
    </source>
</evidence>
<protein>
    <recommendedName>
        <fullName evidence="2">Cytochrome bc1 complex Rieske iron-sulfur subunit</fullName>
    </recommendedName>
    <alternativeName>
        <fullName evidence="8">Cytochrome bc1 reductase complex subunit QcrA</fullName>
    </alternativeName>
</protein>
<comment type="function">
    <text evidence="1">Iron-sulfur subunit of the cytochrome bc1 complex, an essential component of the respiratory electron transport chain required for ATP synthesis. The bc1 complex catalyzes the oxidation of menaquinol and the reduction of cytochrome c in the respiratory chain. The bc1 complex operates through a Q-cycle mechanism that couples electron transfer to generation of the proton gradient that drives ATP synthesis.</text>
</comment>
<keyword evidence="12" id="KW-1185">Reference proteome</keyword>
<organism evidence="11 12">
    <name type="scientific">Streptomyces polygonati</name>
    <dbReference type="NCBI Taxonomy" id="1617087"/>
    <lineage>
        <taxon>Bacteria</taxon>
        <taxon>Bacillati</taxon>
        <taxon>Actinomycetota</taxon>
        <taxon>Actinomycetes</taxon>
        <taxon>Kitasatosporales</taxon>
        <taxon>Streptomycetaceae</taxon>
        <taxon>Streptomyces</taxon>
    </lineage>
</organism>
<evidence type="ECO:0000256" key="6">
    <source>
        <dbReference type="ARBA" id="ARBA00023014"/>
    </source>
</evidence>
<reference evidence="12" key="1">
    <citation type="journal article" date="2019" name="Int. J. Syst. Evol. Microbiol.">
        <title>The Global Catalogue of Microorganisms (GCM) 10K type strain sequencing project: providing services to taxonomists for standard genome sequencing and annotation.</title>
        <authorList>
            <consortium name="The Broad Institute Genomics Platform"/>
            <consortium name="The Broad Institute Genome Sequencing Center for Infectious Disease"/>
            <person name="Wu L."/>
            <person name="Ma J."/>
        </authorList>
    </citation>
    <scope>NUCLEOTIDE SEQUENCE [LARGE SCALE GENOMIC DNA]</scope>
    <source>
        <strain evidence="12">CGMCC 4.7237</strain>
    </source>
</reference>
<evidence type="ECO:0000256" key="3">
    <source>
        <dbReference type="ARBA" id="ARBA00022714"/>
    </source>
</evidence>
<evidence type="ECO:0000313" key="12">
    <source>
        <dbReference type="Proteomes" id="UP001595765"/>
    </source>
</evidence>
<comment type="cofactor">
    <cofactor evidence="9">
        <name>[2Fe-2S] cluster</name>
        <dbReference type="ChEBI" id="CHEBI:190135"/>
    </cofactor>
</comment>
<dbReference type="Pfam" id="PF00355">
    <property type="entry name" value="Rieske"/>
    <property type="match status" value="1"/>
</dbReference>
<dbReference type="InterPro" id="IPR036922">
    <property type="entry name" value="Rieske_2Fe-2S_sf"/>
</dbReference>
<accession>A0ABV8HJI6</accession>
<evidence type="ECO:0000256" key="5">
    <source>
        <dbReference type="ARBA" id="ARBA00023004"/>
    </source>
</evidence>
<dbReference type="SUPFAM" id="SSF50022">
    <property type="entry name" value="ISP domain"/>
    <property type="match status" value="1"/>
</dbReference>
<dbReference type="PANTHER" id="PTHR10134">
    <property type="entry name" value="CYTOCHROME B-C1 COMPLEX SUBUNIT RIESKE, MITOCHONDRIAL"/>
    <property type="match status" value="1"/>
</dbReference>
<keyword evidence="4" id="KW-0479">Metal-binding</keyword>
<dbReference type="PROSITE" id="PS51296">
    <property type="entry name" value="RIESKE"/>
    <property type="match status" value="1"/>
</dbReference>
<evidence type="ECO:0000313" key="11">
    <source>
        <dbReference type="EMBL" id="MFC4030436.1"/>
    </source>
</evidence>
<evidence type="ECO:0000256" key="9">
    <source>
        <dbReference type="ARBA" id="ARBA00034078"/>
    </source>
</evidence>
<keyword evidence="3" id="KW-0001">2Fe-2S</keyword>
<evidence type="ECO:0000256" key="4">
    <source>
        <dbReference type="ARBA" id="ARBA00022723"/>
    </source>
</evidence>
<dbReference type="RefSeq" id="WP_386426036.1">
    <property type="nucleotide sequence ID" value="NZ_JBHSBB010000003.1"/>
</dbReference>
<dbReference type="EMBL" id="JBHSBB010000003">
    <property type="protein sequence ID" value="MFC4030436.1"/>
    <property type="molecule type" value="Genomic_DNA"/>
</dbReference>
<gene>
    <name evidence="11" type="ORF">ACFO3J_03000</name>
</gene>
<keyword evidence="5" id="KW-0408">Iron</keyword>
<evidence type="ECO:0000256" key="1">
    <source>
        <dbReference type="ARBA" id="ARBA00002494"/>
    </source>
</evidence>
<sequence length="125" mass="12095">MAGAAGAVGLGLAGCGGKHGSAAGPTKPVDLGAATEVPVGGAKLYRNDKVVVSQPKQGTFKAFSAVCTHQGCVVDSVQGTTISCPCHGSQFDAVTGAVVQGPATRPLPAVPVRQTGGKLTAGPAS</sequence>